<evidence type="ECO:0000256" key="1">
    <source>
        <dbReference type="SAM" id="MobiDB-lite"/>
    </source>
</evidence>
<name>A0A6C0AVI1_9ZZZZ</name>
<organism evidence="2">
    <name type="scientific">viral metagenome</name>
    <dbReference type="NCBI Taxonomy" id="1070528"/>
    <lineage>
        <taxon>unclassified sequences</taxon>
        <taxon>metagenomes</taxon>
        <taxon>organismal metagenomes</taxon>
    </lineage>
</organism>
<protein>
    <submittedName>
        <fullName evidence="2">Uncharacterized protein</fullName>
    </submittedName>
</protein>
<evidence type="ECO:0000313" key="2">
    <source>
        <dbReference type="EMBL" id="QHS83834.1"/>
    </source>
</evidence>
<dbReference type="AlphaFoldDB" id="A0A6C0AVI1"/>
<sequence length="180" mass="21465">MSRKMNQKFLSSHTRISKKYQKKEKQKRHIYSQKHVRHKAALLSNSRANKKTFTNKKQSNKKYPSIHPYFMKRRAESPLILTPHGMERMAERHISLNELKMTKMHGKVRRSQTRGGEARWKVQYKNIVYMTNKTLNTVITAYKLSSSWENESQKENRRKISAKKQLNKEAIHNQMLLNII</sequence>
<proteinExistence type="predicted"/>
<dbReference type="EMBL" id="MN738766">
    <property type="protein sequence ID" value="QHS83834.1"/>
    <property type="molecule type" value="Genomic_DNA"/>
</dbReference>
<feature type="region of interest" description="Disordered" evidence="1">
    <location>
        <begin position="1"/>
        <end position="28"/>
    </location>
</feature>
<feature type="compositionally biased region" description="Basic residues" evidence="1">
    <location>
        <begin position="15"/>
        <end position="28"/>
    </location>
</feature>
<reference evidence="2" key="1">
    <citation type="journal article" date="2020" name="Nature">
        <title>Giant virus diversity and host interactions through global metagenomics.</title>
        <authorList>
            <person name="Schulz F."/>
            <person name="Roux S."/>
            <person name="Paez-Espino D."/>
            <person name="Jungbluth S."/>
            <person name="Walsh D.A."/>
            <person name="Denef V.J."/>
            <person name="McMahon K.D."/>
            <person name="Konstantinidis K.T."/>
            <person name="Eloe-Fadrosh E.A."/>
            <person name="Kyrpides N.C."/>
            <person name="Woyke T."/>
        </authorList>
    </citation>
    <scope>NUCLEOTIDE SEQUENCE</scope>
    <source>
        <strain evidence="2">GVMAG-S-ERX555961-36</strain>
    </source>
</reference>
<accession>A0A6C0AVI1</accession>